<dbReference type="HOGENOM" id="CLU_794900_0_0_1"/>
<evidence type="ECO:0008006" key="4">
    <source>
        <dbReference type="Google" id="ProtNLM"/>
    </source>
</evidence>
<dbReference type="STRING" id="27334.A0A0A2ICF0"/>
<dbReference type="PANTHER" id="PTHR46224:SF64">
    <property type="entry name" value="IQ MOTIF AND ANKYRIN REPEAT DOMAIN-CONTAINING PROTEIN 1"/>
    <property type="match status" value="1"/>
</dbReference>
<dbReference type="EMBL" id="JQFZ01000252">
    <property type="protein sequence ID" value="KGO53150.1"/>
    <property type="molecule type" value="Genomic_DNA"/>
</dbReference>
<keyword evidence="3" id="KW-1185">Reference proteome</keyword>
<sequence>MATKYGHVGVVRMFLDHGRDPTPAINEDSFQSHPDLDSLISFVNPLTAAVLEGHTSVVSLLIGSGFIDRCVEPPRKKEWCNLLLSLAVMKRHIPIIKLLLAGGCDSNATCLSGEAPLHHVAAAPATSTTMEIVRLLVDSGADPVNREFNSPFSLGLKTGNEPFVNYIFEQGIAFDTEVILNMVDEISGQHKRMASLLLKRVDLNHTIKFSQGARCKLICGAIAGGFEDLMERLLLAEPSIFANWTCIFGHKDIMSLAVASGDIRNIEFLLGLGRSLDHAVTYPAIIIEKDTDGNWDPDDCPPSMILALNRGRDDVVKYLIKKGFDVVFASEHGNDLFKRALYLGKVEILKILFGTSIPSIKDIAFSDDGLSIQLAVLGGETVFRLLLERGVQLQPSYVGHSRAFACAALLANVPILRIFLDAG</sequence>
<gene>
    <name evidence="2" type="ORF">PEX2_057930</name>
</gene>
<dbReference type="Pfam" id="PF12796">
    <property type="entry name" value="Ank_2"/>
    <property type="match status" value="1"/>
</dbReference>
<evidence type="ECO:0000256" key="1">
    <source>
        <dbReference type="PROSITE-ProRule" id="PRU00023"/>
    </source>
</evidence>
<dbReference type="VEuPathDB" id="FungiDB:PEXP_034700"/>
<evidence type="ECO:0000313" key="3">
    <source>
        <dbReference type="Proteomes" id="UP000030143"/>
    </source>
</evidence>
<reference evidence="2 3" key="1">
    <citation type="journal article" date="2015" name="Mol. Plant Microbe Interact.">
        <title>Genome, transcriptome, and functional analyses of Penicillium expansum provide new insights into secondary metabolism and pathogenicity.</title>
        <authorList>
            <person name="Ballester A.R."/>
            <person name="Marcet-Houben M."/>
            <person name="Levin E."/>
            <person name="Sela N."/>
            <person name="Selma-Lazaro C."/>
            <person name="Carmona L."/>
            <person name="Wisniewski M."/>
            <person name="Droby S."/>
            <person name="Gonzalez-Candelas L."/>
            <person name="Gabaldon T."/>
        </authorList>
    </citation>
    <scope>NUCLEOTIDE SEQUENCE [LARGE SCALE GENOMIC DNA]</scope>
    <source>
        <strain evidence="2 3">MD-8</strain>
    </source>
</reference>
<dbReference type="Gene3D" id="1.25.40.20">
    <property type="entry name" value="Ankyrin repeat-containing domain"/>
    <property type="match status" value="2"/>
</dbReference>
<dbReference type="OrthoDB" id="366390at2759"/>
<dbReference type="PANTHER" id="PTHR46224">
    <property type="entry name" value="ANKYRIN REPEAT FAMILY PROTEIN"/>
    <property type="match status" value="1"/>
</dbReference>
<dbReference type="AlphaFoldDB" id="A0A0A2ICF0"/>
<dbReference type="InterPro" id="IPR051616">
    <property type="entry name" value="Cul2-RING_E3_ligase_SR"/>
</dbReference>
<keyword evidence="1" id="KW-0040">ANK repeat</keyword>
<dbReference type="InterPro" id="IPR036770">
    <property type="entry name" value="Ankyrin_rpt-contain_sf"/>
</dbReference>
<dbReference type="GeneID" id="27678486"/>
<accession>A0A0A2ICF0</accession>
<dbReference type="InterPro" id="IPR002110">
    <property type="entry name" value="Ankyrin_rpt"/>
</dbReference>
<comment type="caution">
    <text evidence="2">The sequence shown here is derived from an EMBL/GenBank/DDBJ whole genome shotgun (WGS) entry which is preliminary data.</text>
</comment>
<dbReference type="PROSITE" id="PS50088">
    <property type="entry name" value="ANK_REPEAT"/>
    <property type="match status" value="1"/>
</dbReference>
<evidence type="ECO:0000313" key="2">
    <source>
        <dbReference type="EMBL" id="KGO53150.1"/>
    </source>
</evidence>
<name>A0A0A2ICF0_PENEN</name>
<dbReference type="Proteomes" id="UP000030143">
    <property type="component" value="Unassembled WGS sequence"/>
</dbReference>
<dbReference type="PhylomeDB" id="A0A0A2ICF0"/>
<protein>
    <recommendedName>
        <fullName evidence="4">Ankyrin repeat-containing domain-containing protein</fullName>
    </recommendedName>
</protein>
<proteinExistence type="predicted"/>
<feature type="repeat" description="ANK" evidence="1">
    <location>
        <begin position="112"/>
        <end position="148"/>
    </location>
</feature>
<dbReference type="RefSeq" id="XP_016595789.1">
    <property type="nucleotide sequence ID" value="XM_016743067.1"/>
</dbReference>
<dbReference type="SUPFAM" id="SSF48403">
    <property type="entry name" value="Ankyrin repeat"/>
    <property type="match status" value="1"/>
</dbReference>
<organism evidence="2 3">
    <name type="scientific">Penicillium expansum</name>
    <name type="common">Blue mold rot fungus</name>
    <dbReference type="NCBI Taxonomy" id="27334"/>
    <lineage>
        <taxon>Eukaryota</taxon>
        <taxon>Fungi</taxon>
        <taxon>Dikarya</taxon>
        <taxon>Ascomycota</taxon>
        <taxon>Pezizomycotina</taxon>
        <taxon>Eurotiomycetes</taxon>
        <taxon>Eurotiomycetidae</taxon>
        <taxon>Eurotiales</taxon>
        <taxon>Aspergillaceae</taxon>
        <taxon>Penicillium</taxon>
    </lineage>
</organism>
<dbReference type="SMART" id="SM00248">
    <property type="entry name" value="ANK"/>
    <property type="match status" value="7"/>
</dbReference>